<dbReference type="EMBL" id="UYSL01019773">
    <property type="protein sequence ID" value="VDL69637.1"/>
    <property type="molecule type" value="Genomic_DNA"/>
</dbReference>
<dbReference type="WBParaSite" id="NBR_0000604701-mRNA-1">
    <property type="protein sequence ID" value="NBR_0000604701-mRNA-1"/>
    <property type="gene ID" value="NBR_0000604701"/>
</dbReference>
<protein>
    <submittedName>
        <fullName evidence="2 4">Uncharacterized protein</fullName>
    </submittedName>
</protein>
<dbReference type="Proteomes" id="UP000271162">
    <property type="component" value="Unassembled WGS sequence"/>
</dbReference>
<name>A0A0N4XTT7_NIPBR</name>
<evidence type="ECO:0000313" key="4">
    <source>
        <dbReference type="WBParaSite" id="NBR_0000604701-mRNA-1"/>
    </source>
</evidence>
<keyword evidence="3" id="KW-1185">Reference proteome</keyword>
<reference evidence="2 3" key="2">
    <citation type="submission" date="2018-11" db="EMBL/GenBank/DDBJ databases">
        <authorList>
            <consortium name="Pathogen Informatics"/>
        </authorList>
    </citation>
    <scope>NUCLEOTIDE SEQUENCE [LARGE SCALE GENOMIC DNA]</scope>
</reference>
<evidence type="ECO:0000256" key="1">
    <source>
        <dbReference type="SAM" id="MobiDB-lite"/>
    </source>
</evidence>
<sequence length="93" mass="10920">MALIGVHEMLWVSHQQFLGDKGSNRIAKRVRRRDRRPPGEQQRRVFILREHENDAINDEANEASEMEMPQMEGVEQLGDSKVVRAWKKPITER</sequence>
<feature type="compositionally biased region" description="Basic residues" evidence="1">
    <location>
        <begin position="26"/>
        <end position="35"/>
    </location>
</feature>
<evidence type="ECO:0000313" key="3">
    <source>
        <dbReference type="Proteomes" id="UP000271162"/>
    </source>
</evidence>
<gene>
    <name evidence="2" type="ORF">NBR_LOCUS6048</name>
</gene>
<accession>A0A0N4XTT7</accession>
<proteinExistence type="predicted"/>
<reference evidence="4" key="1">
    <citation type="submission" date="2017-02" db="UniProtKB">
        <authorList>
            <consortium name="WormBaseParasite"/>
        </authorList>
    </citation>
    <scope>IDENTIFICATION</scope>
</reference>
<evidence type="ECO:0000313" key="2">
    <source>
        <dbReference type="EMBL" id="VDL69637.1"/>
    </source>
</evidence>
<feature type="region of interest" description="Disordered" evidence="1">
    <location>
        <begin position="22"/>
        <end position="41"/>
    </location>
</feature>
<dbReference type="AlphaFoldDB" id="A0A0N4XTT7"/>
<organism evidence="4">
    <name type="scientific">Nippostrongylus brasiliensis</name>
    <name type="common">Rat hookworm</name>
    <dbReference type="NCBI Taxonomy" id="27835"/>
    <lineage>
        <taxon>Eukaryota</taxon>
        <taxon>Metazoa</taxon>
        <taxon>Ecdysozoa</taxon>
        <taxon>Nematoda</taxon>
        <taxon>Chromadorea</taxon>
        <taxon>Rhabditida</taxon>
        <taxon>Rhabditina</taxon>
        <taxon>Rhabditomorpha</taxon>
        <taxon>Strongyloidea</taxon>
        <taxon>Heligmosomidae</taxon>
        <taxon>Nippostrongylus</taxon>
    </lineage>
</organism>